<feature type="transmembrane region" description="Helical" evidence="6">
    <location>
        <begin position="12"/>
        <end position="31"/>
    </location>
</feature>
<keyword evidence="5" id="KW-0325">Glycoprotein</keyword>
<dbReference type="Pfam" id="PF03022">
    <property type="entry name" value="MRJP"/>
    <property type="match status" value="2"/>
</dbReference>
<protein>
    <recommendedName>
        <fullName evidence="9">Protein yellow</fullName>
    </recommendedName>
</protein>
<dbReference type="GO" id="GO:0005576">
    <property type="term" value="C:extracellular region"/>
    <property type="evidence" value="ECO:0007669"/>
    <property type="project" value="UniProtKB-SubCell"/>
</dbReference>
<dbReference type="EMBL" id="CH964272">
    <property type="protein sequence ID" value="EDW84067.2"/>
    <property type="molecule type" value="Genomic_DNA"/>
</dbReference>
<evidence type="ECO:0000256" key="6">
    <source>
        <dbReference type="SAM" id="Phobius"/>
    </source>
</evidence>
<dbReference type="InterPro" id="IPR011042">
    <property type="entry name" value="6-blade_b-propeller_TolB-like"/>
</dbReference>
<sequence length="834" mass="93737">MCKDHFASRDTTNMYTLNLYILIAFLSVTLGQKREYYYQQPVTSHGPPYKELETIYEWKNLVFGFPNDAEQSRALERGRYKPESPIPIDIDVYYPSNGGPARHFVTAPRFGQGVPYSLAYVSPVQQENGSVLQAYPSYDWHSSHGADCDGLTSVYRVHIDSCGQMWILDSGEIQFVQHCAPQVVVIDLATNQLIHRYRLPENVYKAKISRFVTILADIKDPWPQGQCTQAFVYLCDPTGMGIVVYDVLGNSSWRVENKFTYPDPRFGTHTVMGESFELLDGAFTVAVTPSGLGLHRHLIFHALSNEVEIAVPLDVLNNSTNWQSGISSSLKEFKVLGRRGVQCGAMAISQQGIWFCGFLEPIGIYGWNIRTPYTNSNLKLLAHNPQTLQFISGMKIIRRPRDGAEELWILSNRLQKAFTGALNYSEINYRVQRCDVDDMLQGRGCISILFAAKAQELQLKQLRTLHKWTNLSNFLPVDVDMEYGDEGRHRTFLTIPRLNAGTPFTLATVAASDNEVVENPRLVAYPNMAWHLPPNNCSGIISAMRTYIDECWRLWVVDSGQINSLQLCPPQILTFDLIKDELVQRHALPPHNYVPGISIFTSLTVDLSDGQCLGGRAYVADAWGYGLIVYDSLTGKSWRIEDKTMQPSSLEALPRQAGIFTVSLSPSEEKDRFLYFHTLNGFNELAIPLTLVNNASYWSVSNSSKNRDIRSLGTRGTQCESEVMDSDGNLYCSLISLGALIKWQEHTQYTPDDLRVVAYNPHQLKFITGLKINRNSRGENELWALSSEPKLFVGGIVRENDIKFQIVGCRTADLLANTPCTVGAGIGDQIKTLQ</sequence>
<dbReference type="InParanoid" id="B4NKD7"/>
<dbReference type="OrthoDB" id="8184345at2759"/>
<evidence type="ECO:0000256" key="3">
    <source>
        <dbReference type="ARBA" id="ARBA00022525"/>
    </source>
</evidence>
<dbReference type="SMR" id="B4NKD7"/>
<evidence type="ECO:0000256" key="5">
    <source>
        <dbReference type="ARBA" id="ARBA00023180"/>
    </source>
</evidence>
<evidence type="ECO:0000313" key="8">
    <source>
        <dbReference type="Proteomes" id="UP000007798"/>
    </source>
</evidence>
<organism evidence="7 8">
    <name type="scientific">Drosophila willistoni</name>
    <name type="common">Fruit fly</name>
    <dbReference type="NCBI Taxonomy" id="7260"/>
    <lineage>
        <taxon>Eukaryota</taxon>
        <taxon>Metazoa</taxon>
        <taxon>Ecdysozoa</taxon>
        <taxon>Arthropoda</taxon>
        <taxon>Hexapoda</taxon>
        <taxon>Insecta</taxon>
        <taxon>Pterygota</taxon>
        <taxon>Neoptera</taxon>
        <taxon>Endopterygota</taxon>
        <taxon>Diptera</taxon>
        <taxon>Brachycera</taxon>
        <taxon>Muscomorpha</taxon>
        <taxon>Ephydroidea</taxon>
        <taxon>Drosophilidae</taxon>
        <taxon>Drosophila</taxon>
        <taxon>Sophophora</taxon>
    </lineage>
</organism>
<keyword evidence="3" id="KW-0964">Secreted</keyword>
<dbReference type="AlphaFoldDB" id="B4NKD7"/>
<dbReference type="PANTHER" id="PTHR10009:SF7">
    <property type="entry name" value="GH10609P-RELATED"/>
    <property type="match status" value="1"/>
</dbReference>
<proteinExistence type="inferred from homology"/>
<evidence type="ECO:0008006" key="9">
    <source>
        <dbReference type="Google" id="ProtNLM"/>
    </source>
</evidence>
<dbReference type="InterPro" id="IPR017996">
    <property type="entry name" value="MRJP/yellow-related"/>
</dbReference>
<evidence type="ECO:0000256" key="2">
    <source>
        <dbReference type="ARBA" id="ARBA00009127"/>
    </source>
</evidence>
<dbReference type="HOGENOM" id="CLU_031076_2_0_1"/>
<dbReference type="eggNOG" id="ENOG502QU9G">
    <property type="taxonomic scope" value="Eukaryota"/>
</dbReference>
<gene>
    <name evidence="7" type="primary">Dwil\GK13344</name>
    <name evidence="7" type="ORF">Dwil_GK13344</name>
</gene>
<dbReference type="PRINTS" id="PR01366">
    <property type="entry name" value="ROYALJELLY"/>
</dbReference>
<evidence type="ECO:0000313" key="7">
    <source>
        <dbReference type="EMBL" id="EDW84067.2"/>
    </source>
</evidence>
<keyword evidence="6" id="KW-0812">Transmembrane</keyword>
<keyword evidence="8" id="KW-1185">Reference proteome</keyword>
<comment type="subcellular location">
    <subcellularLocation>
        <location evidence="1">Secreted</location>
    </subcellularLocation>
</comment>
<dbReference type="Proteomes" id="UP000007798">
    <property type="component" value="Unassembled WGS sequence"/>
</dbReference>
<reference evidence="7 8" key="1">
    <citation type="journal article" date="2007" name="Nature">
        <title>Evolution of genes and genomes on the Drosophila phylogeny.</title>
        <authorList>
            <consortium name="Drosophila 12 Genomes Consortium"/>
            <person name="Clark A.G."/>
            <person name="Eisen M.B."/>
            <person name="Smith D.R."/>
            <person name="Bergman C.M."/>
            <person name="Oliver B."/>
            <person name="Markow T.A."/>
            <person name="Kaufman T.C."/>
            <person name="Kellis M."/>
            <person name="Gelbart W."/>
            <person name="Iyer V.N."/>
            <person name="Pollard D.A."/>
            <person name="Sackton T.B."/>
            <person name="Larracuente A.M."/>
            <person name="Singh N.D."/>
            <person name="Abad J.P."/>
            <person name="Abt D.N."/>
            <person name="Adryan B."/>
            <person name="Aguade M."/>
            <person name="Akashi H."/>
            <person name="Anderson W.W."/>
            <person name="Aquadro C.F."/>
            <person name="Ardell D.H."/>
            <person name="Arguello R."/>
            <person name="Artieri C.G."/>
            <person name="Barbash D.A."/>
            <person name="Barker D."/>
            <person name="Barsanti P."/>
            <person name="Batterham P."/>
            <person name="Batzoglou S."/>
            <person name="Begun D."/>
            <person name="Bhutkar A."/>
            <person name="Blanco E."/>
            <person name="Bosak S.A."/>
            <person name="Bradley R.K."/>
            <person name="Brand A.D."/>
            <person name="Brent M.R."/>
            <person name="Brooks A.N."/>
            <person name="Brown R.H."/>
            <person name="Butlin R.K."/>
            <person name="Caggese C."/>
            <person name="Calvi B.R."/>
            <person name="Bernardo de Carvalho A."/>
            <person name="Caspi A."/>
            <person name="Castrezana S."/>
            <person name="Celniker S.E."/>
            <person name="Chang J.L."/>
            <person name="Chapple C."/>
            <person name="Chatterji S."/>
            <person name="Chinwalla A."/>
            <person name="Civetta A."/>
            <person name="Clifton S.W."/>
            <person name="Comeron J.M."/>
            <person name="Costello J.C."/>
            <person name="Coyne J.A."/>
            <person name="Daub J."/>
            <person name="David R.G."/>
            <person name="Delcher A.L."/>
            <person name="Delehaunty K."/>
            <person name="Do C.B."/>
            <person name="Ebling H."/>
            <person name="Edwards K."/>
            <person name="Eickbush T."/>
            <person name="Evans J.D."/>
            <person name="Filipski A."/>
            <person name="Findeiss S."/>
            <person name="Freyhult E."/>
            <person name="Fulton L."/>
            <person name="Fulton R."/>
            <person name="Garcia A.C."/>
            <person name="Gardiner A."/>
            <person name="Garfield D.A."/>
            <person name="Garvin B.E."/>
            <person name="Gibson G."/>
            <person name="Gilbert D."/>
            <person name="Gnerre S."/>
            <person name="Godfrey J."/>
            <person name="Good R."/>
            <person name="Gotea V."/>
            <person name="Gravely B."/>
            <person name="Greenberg A.J."/>
            <person name="Griffiths-Jones S."/>
            <person name="Gross S."/>
            <person name="Guigo R."/>
            <person name="Gustafson E.A."/>
            <person name="Haerty W."/>
            <person name="Hahn M.W."/>
            <person name="Halligan D.L."/>
            <person name="Halpern A.L."/>
            <person name="Halter G.M."/>
            <person name="Han M.V."/>
            <person name="Heger A."/>
            <person name="Hillier L."/>
            <person name="Hinrichs A.S."/>
            <person name="Holmes I."/>
            <person name="Hoskins R.A."/>
            <person name="Hubisz M.J."/>
            <person name="Hultmark D."/>
            <person name="Huntley M.A."/>
            <person name="Jaffe D.B."/>
            <person name="Jagadeeshan S."/>
            <person name="Jeck W.R."/>
            <person name="Johnson J."/>
            <person name="Jones C.D."/>
            <person name="Jordan W.C."/>
            <person name="Karpen G.H."/>
            <person name="Kataoka E."/>
            <person name="Keightley P.D."/>
            <person name="Kheradpour P."/>
            <person name="Kirkness E.F."/>
            <person name="Koerich L.B."/>
            <person name="Kristiansen K."/>
            <person name="Kudrna D."/>
            <person name="Kulathinal R.J."/>
            <person name="Kumar S."/>
            <person name="Kwok R."/>
            <person name="Lander E."/>
            <person name="Langley C.H."/>
            <person name="Lapoint R."/>
            <person name="Lazzaro B.P."/>
            <person name="Lee S.J."/>
            <person name="Levesque L."/>
            <person name="Li R."/>
            <person name="Lin C.F."/>
            <person name="Lin M.F."/>
            <person name="Lindblad-Toh K."/>
            <person name="Llopart A."/>
            <person name="Long M."/>
            <person name="Low L."/>
            <person name="Lozovsky E."/>
            <person name="Lu J."/>
            <person name="Luo M."/>
            <person name="Machado C.A."/>
            <person name="Makalowski W."/>
            <person name="Marzo M."/>
            <person name="Matsuda M."/>
            <person name="Matzkin L."/>
            <person name="McAllister B."/>
            <person name="McBride C.S."/>
            <person name="McKernan B."/>
            <person name="McKernan K."/>
            <person name="Mendez-Lago M."/>
            <person name="Minx P."/>
            <person name="Mollenhauer M.U."/>
            <person name="Montooth K."/>
            <person name="Mount S.M."/>
            <person name="Mu X."/>
            <person name="Myers E."/>
            <person name="Negre B."/>
            <person name="Newfeld S."/>
            <person name="Nielsen R."/>
            <person name="Noor M.A."/>
            <person name="O'Grady P."/>
            <person name="Pachter L."/>
            <person name="Papaceit M."/>
            <person name="Parisi M.J."/>
            <person name="Parisi M."/>
            <person name="Parts L."/>
            <person name="Pedersen J.S."/>
            <person name="Pesole G."/>
            <person name="Phillippy A.M."/>
            <person name="Ponting C.P."/>
            <person name="Pop M."/>
            <person name="Porcelli D."/>
            <person name="Powell J.R."/>
            <person name="Prohaska S."/>
            <person name="Pruitt K."/>
            <person name="Puig M."/>
            <person name="Quesneville H."/>
            <person name="Ram K.R."/>
            <person name="Rand D."/>
            <person name="Rasmussen M.D."/>
            <person name="Reed L.K."/>
            <person name="Reenan R."/>
            <person name="Reily A."/>
            <person name="Remington K.A."/>
            <person name="Rieger T.T."/>
            <person name="Ritchie M.G."/>
            <person name="Robin C."/>
            <person name="Rogers Y.H."/>
            <person name="Rohde C."/>
            <person name="Rozas J."/>
            <person name="Rubenfield M.J."/>
            <person name="Ruiz A."/>
            <person name="Russo S."/>
            <person name="Salzberg S.L."/>
            <person name="Sanchez-Gracia A."/>
            <person name="Saranga D.J."/>
            <person name="Sato H."/>
            <person name="Schaeffer S.W."/>
            <person name="Schatz M.C."/>
            <person name="Schlenke T."/>
            <person name="Schwartz R."/>
            <person name="Segarra C."/>
            <person name="Singh R.S."/>
            <person name="Sirot L."/>
            <person name="Sirota M."/>
            <person name="Sisneros N.B."/>
            <person name="Smith C.D."/>
            <person name="Smith T.F."/>
            <person name="Spieth J."/>
            <person name="Stage D.E."/>
            <person name="Stark A."/>
            <person name="Stephan W."/>
            <person name="Strausberg R.L."/>
            <person name="Strempel S."/>
            <person name="Sturgill D."/>
            <person name="Sutton G."/>
            <person name="Sutton G.G."/>
            <person name="Tao W."/>
            <person name="Teichmann S."/>
            <person name="Tobari Y.N."/>
            <person name="Tomimura Y."/>
            <person name="Tsolas J.M."/>
            <person name="Valente V.L."/>
            <person name="Venter E."/>
            <person name="Venter J.C."/>
            <person name="Vicario S."/>
            <person name="Vieira F.G."/>
            <person name="Vilella A.J."/>
            <person name="Villasante A."/>
            <person name="Walenz B."/>
            <person name="Wang J."/>
            <person name="Wasserman M."/>
            <person name="Watts T."/>
            <person name="Wilson D."/>
            <person name="Wilson R.K."/>
            <person name="Wing R.A."/>
            <person name="Wolfner M.F."/>
            <person name="Wong A."/>
            <person name="Wong G.K."/>
            <person name="Wu C.I."/>
            <person name="Wu G."/>
            <person name="Yamamoto D."/>
            <person name="Yang H.P."/>
            <person name="Yang S.P."/>
            <person name="Yorke J.A."/>
            <person name="Yoshida K."/>
            <person name="Zdobnov E."/>
            <person name="Zhang P."/>
            <person name="Zhang Y."/>
            <person name="Zimin A.V."/>
            <person name="Baldwin J."/>
            <person name="Abdouelleil A."/>
            <person name="Abdulkadir J."/>
            <person name="Abebe A."/>
            <person name="Abera B."/>
            <person name="Abreu J."/>
            <person name="Acer S.C."/>
            <person name="Aftuck L."/>
            <person name="Alexander A."/>
            <person name="An P."/>
            <person name="Anderson E."/>
            <person name="Anderson S."/>
            <person name="Arachi H."/>
            <person name="Azer M."/>
            <person name="Bachantsang P."/>
            <person name="Barry A."/>
            <person name="Bayul T."/>
            <person name="Berlin A."/>
            <person name="Bessette D."/>
            <person name="Bloom T."/>
            <person name="Blye J."/>
            <person name="Boguslavskiy L."/>
            <person name="Bonnet C."/>
            <person name="Boukhgalter B."/>
            <person name="Bourzgui I."/>
            <person name="Brown A."/>
            <person name="Cahill P."/>
            <person name="Channer S."/>
            <person name="Cheshatsang Y."/>
            <person name="Chuda L."/>
            <person name="Citroen M."/>
            <person name="Collymore A."/>
            <person name="Cooke P."/>
            <person name="Costello M."/>
            <person name="D'Aco K."/>
            <person name="Daza R."/>
            <person name="De Haan G."/>
            <person name="DeGray S."/>
            <person name="DeMaso C."/>
            <person name="Dhargay N."/>
            <person name="Dooley K."/>
            <person name="Dooley E."/>
            <person name="Doricent M."/>
            <person name="Dorje P."/>
            <person name="Dorjee K."/>
            <person name="Dupes A."/>
            <person name="Elong R."/>
            <person name="Falk J."/>
            <person name="Farina A."/>
            <person name="Faro S."/>
            <person name="Ferguson D."/>
            <person name="Fisher S."/>
            <person name="Foley C.D."/>
            <person name="Franke A."/>
            <person name="Friedrich D."/>
            <person name="Gadbois L."/>
            <person name="Gearin G."/>
            <person name="Gearin C.R."/>
            <person name="Giannoukos G."/>
            <person name="Goode T."/>
            <person name="Graham J."/>
            <person name="Grandbois E."/>
            <person name="Grewal S."/>
            <person name="Gyaltsen K."/>
            <person name="Hafez N."/>
            <person name="Hagos B."/>
            <person name="Hall J."/>
            <person name="Henson C."/>
            <person name="Hollinger A."/>
            <person name="Honan T."/>
            <person name="Huard M.D."/>
            <person name="Hughes L."/>
            <person name="Hurhula B."/>
            <person name="Husby M.E."/>
            <person name="Kamat A."/>
            <person name="Kanga B."/>
            <person name="Kashin S."/>
            <person name="Khazanovich D."/>
            <person name="Kisner P."/>
            <person name="Lance K."/>
            <person name="Lara M."/>
            <person name="Lee W."/>
            <person name="Lennon N."/>
            <person name="Letendre F."/>
            <person name="LeVine R."/>
            <person name="Lipovsky A."/>
            <person name="Liu X."/>
            <person name="Liu J."/>
            <person name="Liu S."/>
            <person name="Lokyitsang T."/>
            <person name="Lokyitsang Y."/>
            <person name="Lubonja R."/>
            <person name="Lui A."/>
            <person name="MacDonald P."/>
            <person name="Magnisalis V."/>
            <person name="Maru K."/>
            <person name="Matthews C."/>
            <person name="McCusker W."/>
            <person name="McDonough S."/>
            <person name="Mehta T."/>
            <person name="Meldrim J."/>
            <person name="Meneus L."/>
            <person name="Mihai O."/>
            <person name="Mihalev A."/>
            <person name="Mihova T."/>
            <person name="Mittelman R."/>
            <person name="Mlenga V."/>
            <person name="Montmayeur A."/>
            <person name="Mulrain L."/>
            <person name="Navidi A."/>
            <person name="Naylor J."/>
            <person name="Negash T."/>
            <person name="Nguyen T."/>
            <person name="Nguyen N."/>
            <person name="Nicol R."/>
            <person name="Norbu C."/>
            <person name="Norbu N."/>
            <person name="Novod N."/>
            <person name="O'Neill B."/>
            <person name="Osman S."/>
            <person name="Markiewicz E."/>
            <person name="Oyono O.L."/>
            <person name="Patti C."/>
            <person name="Phunkhang P."/>
            <person name="Pierre F."/>
            <person name="Priest M."/>
            <person name="Raghuraman S."/>
            <person name="Rege F."/>
            <person name="Reyes R."/>
            <person name="Rise C."/>
            <person name="Rogov P."/>
            <person name="Ross K."/>
            <person name="Ryan E."/>
            <person name="Settipalli S."/>
            <person name="Shea T."/>
            <person name="Sherpa N."/>
            <person name="Shi L."/>
            <person name="Shih D."/>
            <person name="Sparrow T."/>
            <person name="Spaulding J."/>
            <person name="Stalker J."/>
            <person name="Stange-Thomann N."/>
            <person name="Stavropoulos S."/>
            <person name="Stone C."/>
            <person name="Strader C."/>
            <person name="Tesfaye S."/>
            <person name="Thomson T."/>
            <person name="Thoulutsang Y."/>
            <person name="Thoulutsang D."/>
            <person name="Topham K."/>
            <person name="Topping I."/>
            <person name="Tsamla T."/>
            <person name="Vassiliev H."/>
            <person name="Vo A."/>
            <person name="Wangchuk T."/>
            <person name="Wangdi T."/>
            <person name="Weiand M."/>
            <person name="Wilkinson J."/>
            <person name="Wilson A."/>
            <person name="Yadav S."/>
            <person name="Young G."/>
            <person name="Yu Q."/>
            <person name="Zembek L."/>
            <person name="Zhong D."/>
            <person name="Zimmer A."/>
            <person name="Zwirko Z."/>
            <person name="Jaffe D.B."/>
            <person name="Alvarez P."/>
            <person name="Brockman W."/>
            <person name="Butler J."/>
            <person name="Chin C."/>
            <person name="Gnerre S."/>
            <person name="Grabherr M."/>
            <person name="Kleber M."/>
            <person name="Mauceli E."/>
            <person name="MacCallum I."/>
        </authorList>
    </citation>
    <scope>NUCLEOTIDE SEQUENCE [LARGE SCALE GENOMIC DNA]</scope>
    <source>
        <strain evidence="8">Tucson 14030-0811.24</strain>
    </source>
</reference>
<dbReference type="FunCoup" id="B4NKD7">
    <property type="interactions" value="6"/>
</dbReference>
<comment type="similarity">
    <text evidence="2">Belongs to the major royal jelly protein family.</text>
</comment>
<keyword evidence="6" id="KW-1133">Transmembrane helix</keyword>
<evidence type="ECO:0000256" key="1">
    <source>
        <dbReference type="ARBA" id="ARBA00004613"/>
    </source>
</evidence>
<dbReference type="Gene3D" id="2.120.10.30">
    <property type="entry name" value="TolB, C-terminal domain"/>
    <property type="match status" value="2"/>
</dbReference>
<dbReference type="FunFam" id="2.120.10.30:FF:000045">
    <property type="entry name" value="Blast:Protein yellow"/>
    <property type="match status" value="1"/>
</dbReference>
<accession>B4NKD7</accession>
<name>B4NKD7_DROWI</name>
<keyword evidence="6" id="KW-0472">Membrane</keyword>
<keyword evidence="4" id="KW-0732">Signal</keyword>
<evidence type="ECO:0000256" key="4">
    <source>
        <dbReference type="ARBA" id="ARBA00022729"/>
    </source>
</evidence>
<dbReference type="PANTHER" id="PTHR10009">
    <property type="entry name" value="PROTEIN YELLOW-RELATED"/>
    <property type="match status" value="1"/>
</dbReference>